<name>A0ACB9QS38_9MYRT</name>
<evidence type="ECO:0000313" key="2">
    <source>
        <dbReference type="Proteomes" id="UP001057402"/>
    </source>
</evidence>
<protein>
    <submittedName>
        <fullName evidence="1">Uncharacterized protein</fullName>
    </submittedName>
</protein>
<comment type="caution">
    <text evidence="1">The sequence shown here is derived from an EMBL/GenBank/DDBJ whole genome shotgun (WGS) entry which is preliminary data.</text>
</comment>
<accession>A0ACB9QS38</accession>
<evidence type="ECO:0000313" key="1">
    <source>
        <dbReference type="EMBL" id="KAI4368987.1"/>
    </source>
</evidence>
<reference evidence="2" key="1">
    <citation type="journal article" date="2023" name="Front. Plant Sci.">
        <title>Chromosomal-level genome assembly of Melastoma candidum provides insights into trichome evolution.</title>
        <authorList>
            <person name="Zhong Y."/>
            <person name="Wu W."/>
            <person name="Sun C."/>
            <person name="Zou P."/>
            <person name="Liu Y."/>
            <person name="Dai S."/>
            <person name="Zhou R."/>
        </authorList>
    </citation>
    <scope>NUCLEOTIDE SEQUENCE [LARGE SCALE GENOMIC DNA]</scope>
</reference>
<proteinExistence type="predicted"/>
<dbReference type="Proteomes" id="UP001057402">
    <property type="component" value="Chromosome 5"/>
</dbReference>
<sequence length="137" mass="15707">MTSVIGKLFVVAVAFCMIGVIEGVDVPDMRFVYGICNNKTYEENSSFDRTLRDVLYQVKENTAYNKYDYYNESPWPGPSPIGYGHGRCNSQIRYGYCSECLRVAASQILRDCSMRVGAQLQLVDCRIRYEQYEFGET</sequence>
<dbReference type="EMBL" id="CM042884">
    <property type="protein sequence ID" value="KAI4368987.1"/>
    <property type="molecule type" value="Genomic_DNA"/>
</dbReference>
<organism evidence="1 2">
    <name type="scientific">Melastoma candidum</name>
    <dbReference type="NCBI Taxonomy" id="119954"/>
    <lineage>
        <taxon>Eukaryota</taxon>
        <taxon>Viridiplantae</taxon>
        <taxon>Streptophyta</taxon>
        <taxon>Embryophyta</taxon>
        <taxon>Tracheophyta</taxon>
        <taxon>Spermatophyta</taxon>
        <taxon>Magnoliopsida</taxon>
        <taxon>eudicotyledons</taxon>
        <taxon>Gunneridae</taxon>
        <taxon>Pentapetalae</taxon>
        <taxon>rosids</taxon>
        <taxon>malvids</taxon>
        <taxon>Myrtales</taxon>
        <taxon>Melastomataceae</taxon>
        <taxon>Melastomatoideae</taxon>
        <taxon>Melastomateae</taxon>
        <taxon>Melastoma</taxon>
    </lineage>
</organism>
<keyword evidence="2" id="KW-1185">Reference proteome</keyword>
<gene>
    <name evidence="1" type="ORF">MLD38_017482</name>
</gene>